<evidence type="ECO:0000313" key="6">
    <source>
        <dbReference type="EMBL" id="EJK72093.1"/>
    </source>
</evidence>
<evidence type="ECO:0000256" key="2">
    <source>
        <dbReference type="ARBA" id="ARBA00023134"/>
    </source>
</evidence>
<organism evidence="6 7">
    <name type="scientific">Thalassiosira oceanica</name>
    <name type="common">Marine diatom</name>
    <dbReference type="NCBI Taxonomy" id="159749"/>
    <lineage>
        <taxon>Eukaryota</taxon>
        <taxon>Sar</taxon>
        <taxon>Stramenopiles</taxon>
        <taxon>Ochrophyta</taxon>
        <taxon>Bacillariophyta</taxon>
        <taxon>Coscinodiscophyceae</taxon>
        <taxon>Thalassiosirophycidae</taxon>
        <taxon>Thalassiosirales</taxon>
        <taxon>Thalassiosiraceae</taxon>
        <taxon>Thalassiosira</taxon>
    </lineage>
</organism>
<evidence type="ECO:0000256" key="4">
    <source>
        <dbReference type="PIRSR" id="PIRSR606689-2"/>
    </source>
</evidence>
<dbReference type="GO" id="GO:0034067">
    <property type="term" value="P:protein localization to Golgi apparatus"/>
    <property type="evidence" value="ECO:0007669"/>
    <property type="project" value="TreeGrafter"/>
</dbReference>
<dbReference type="GO" id="GO:0005525">
    <property type="term" value="F:GTP binding"/>
    <property type="evidence" value="ECO:0007669"/>
    <property type="project" value="UniProtKB-KW"/>
</dbReference>
<feature type="binding site" evidence="3">
    <location>
        <position position="297"/>
    </location>
    <ligand>
        <name>GTP</name>
        <dbReference type="ChEBI" id="CHEBI:37565"/>
    </ligand>
</feature>
<feature type="region of interest" description="Disordered" evidence="5">
    <location>
        <begin position="207"/>
        <end position="233"/>
    </location>
</feature>
<dbReference type="GO" id="GO:0005794">
    <property type="term" value="C:Golgi apparatus"/>
    <property type="evidence" value="ECO:0007669"/>
    <property type="project" value="TreeGrafter"/>
</dbReference>
<protein>
    <submittedName>
        <fullName evidence="6">Uncharacterized protein</fullName>
    </submittedName>
</protein>
<dbReference type="Gene3D" id="3.40.50.300">
    <property type="entry name" value="P-loop containing nucleotide triphosphate hydrolases"/>
    <property type="match status" value="1"/>
</dbReference>
<comment type="caution">
    <text evidence="6">The sequence shown here is derived from an EMBL/GenBank/DDBJ whole genome shotgun (WGS) entry which is preliminary data.</text>
</comment>
<dbReference type="SUPFAM" id="SSF52540">
    <property type="entry name" value="P-loop containing nucleoside triphosphate hydrolases"/>
    <property type="match status" value="1"/>
</dbReference>
<dbReference type="GO" id="GO:0043001">
    <property type="term" value="P:Golgi to plasma membrane protein transport"/>
    <property type="evidence" value="ECO:0007669"/>
    <property type="project" value="TreeGrafter"/>
</dbReference>
<name>K0T0C3_THAOC</name>
<feature type="compositionally biased region" description="Acidic residues" evidence="5">
    <location>
        <begin position="207"/>
        <end position="221"/>
    </location>
</feature>
<evidence type="ECO:0000313" key="7">
    <source>
        <dbReference type="Proteomes" id="UP000266841"/>
    </source>
</evidence>
<dbReference type="Pfam" id="PF00025">
    <property type="entry name" value="Arf"/>
    <property type="match status" value="1"/>
</dbReference>
<dbReference type="Proteomes" id="UP000266841">
    <property type="component" value="Unassembled WGS sequence"/>
</dbReference>
<feature type="binding site" evidence="4">
    <location>
        <position position="275"/>
    </location>
    <ligand>
        <name>Mg(2+)</name>
        <dbReference type="ChEBI" id="CHEBI:18420"/>
    </ligand>
</feature>
<keyword evidence="7" id="KW-1185">Reference proteome</keyword>
<dbReference type="PROSITE" id="PS51417">
    <property type="entry name" value="ARF"/>
    <property type="match status" value="1"/>
</dbReference>
<dbReference type="OrthoDB" id="49005at2759"/>
<dbReference type="GO" id="GO:0003924">
    <property type="term" value="F:GTPase activity"/>
    <property type="evidence" value="ECO:0007669"/>
    <property type="project" value="InterPro"/>
</dbReference>
<feature type="binding site" evidence="3">
    <location>
        <begin position="360"/>
        <end position="363"/>
    </location>
    <ligand>
        <name>GTP</name>
        <dbReference type="ChEBI" id="CHEBI:37565"/>
    </ligand>
</feature>
<feature type="compositionally biased region" description="Low complexity" evidence="5">
    <location>
        <begin position="146"/>
        <end position="164"/>
    </location>
</feature>
<dbReference type="GO" id="GO:0006886">
    <property type="term" value="P:intracellular protein transport"/>
    <property type="evidence" value="ECO:0007669"/>
    <property type="project" value="TreeGrafter"/>
</dbReference>
<dbReference type="InterPro" id="IPR024156">
    <property type="entry name" value="Small_GTPase_ARF"/>
</dbReference>
<evidence type="ECO:0000256" key="1">
    <source>
        <dbReference type="ARBA" id="ARBA00022741"/>
    </source>
</evidence>
<reference evidence="6 7" key="1">
    <citation type="journal article" date="2012" name="Genome Biol.">
        <title>Genome and low-iron response of an oceanic diatom adapted to chronic iron limitation.</title>
        <authorList>
            <person name="Lommer M."/>
            <person name="Specht M."/>
            <person name="Roy A.S."/>
            <person name="Kraemer L."/>
            <person name="Andreson R."/>
            <person name="Gutowska M.A."/>
            <person name="Wolf J."/>
            <person name="Bergner S.V."/>
            <person name="Schilhabel M.B."/>
            <person name="Klostermeier U.C."/>
            <person name="Beiko R.G."/>
            <person name="Rosenstiel P."/>
            <person name="Hippler M."/>
            <person name="Laroche J."/>
        </authorList>
    </citation>
    <scope>NUCLEOTIDE SEQUENCE [LARGE SCALE GENOMIC DNA]</scope>
    <source>
        <strain evidence="6 7">CCMP1005</strain>
    </source>
</reference>
<keyword evidence="4" id="KW-0460">Magnesium</keyword>
<dbReference type="PANTHER" id="PTHR45909">
    <property type="entry name" value="ADP-RIBOSYLATION FACTOR-RELATED PROTEIN 1"/>
    <property type="match status" value="1"/>
</dbReference>
<dbReference type="PANTHER" id="PTHR45909:SF1">
    <property type="entry name" value="ADP-RIBOSYLATION FACTOR-RELATED PROTEIN 1"/>
    <property type="match status" value="1"/>
</dbReference>
<gene>
    <name evidence="6" type="ORF">THAOC_06411</name>
</gene>
<dbReference type="InterPro" id="IPR006689">
    <property type="entry name" value="Small_GTPase_ARF/SAR"/>
</dbReference>
<sequence>MFSLVSGVYQSYFAPPKLSILLIGIDGSGKTSLLERIKVTDISTKVDTLADRSSYAKGAVAGVAIPTDAATGASKTQGGKTARLPPPLPSRQALQSRQWVEKQLGTKPEQPSSTCTSPERILEGVPPPPLANCSDHGYDGDVDIASSSRNRGSKNGSKQSSSIKPPLPKKSTGTKEIPTVSPVPARRSFIDLLRCPSPARYAAAIVDDEEEAVDDESEGSGDEPTALSSSQHAEEWNSTYLDNYHIIYRDDEEFDIKRVRNVTKKMFPIGKIRPTLGQNLAKRDLCGCTCSLFDLSGAEKMRPLWERYYKDTDAIIYVVNAAEESFENLAVARSEFDKMVSNETLHKRIQNGLPVLVFANQLDVAYREYQAGLERATCQDGRGISWNADEEDSFVGGGSNDQEIDTDGSKDEVSKRAVDFGDLSDYFGFGESSKDNGVSSKGSVFLFGGSARTGEGVRSAMEYLVAHAKSHYLTNNVKR</sequence>
<feature type="region of interest" description="Disordered" evidence="5">
    <location>
        <begin position="390"/>
        <end position="413"/>
    </location>
</feature>
<accession>K0T0C3</accession>
<feature type="region of interest" description="Disordered" evidence="5">
    <location>
        <begin position="70"/>
        <end position="180"/>
    </location>
</feature>
<proteinExistence type="predicted"/>
<dbReference type="InterPro" id="IPR027417">
    <property type="entry name" value="P-loop_NTPase"/>
</dbReference>
<dbReference type="EMBL" id="AGNL01006380">
    <property type="protein sequence ID" value="EJK72093.1"/>
    <property type="molecule type" value="Genomic_DNA"/>
</dbReference>
<evidence type="ECO:0000256" key="3">
    <source>
        <dbReference type="PIRSR" id="PIRSR606689-1"/>
    </source>
</evidence>
<evidence type="ECO:0000256" key="5">
    <source>
        <dbReference type="SAM" id="MobiDB-lite"/>
    </source>
</evidence>
<dbReference type="AlphaFoldDB" id="K0T0C3"/>
<dbReference type="GO" id="GO:0046872">
    <property type="term" value="F:metal ion binding"/>
    <property type="evidence" value="ECO:0007669"/>
    <property type="project" value="UniProtKB-KW"/>
</dbReference>
<keyword evidence="2 3" id="KW-0342">GTP-binding</keyword>
<dbReference type="eggNOG" id="KOG0076">
    <property type="taxonomic scope" value="Eukaryota"/>
</dbReference>
<keyword evidence="1 3" id="KW-0547">Nucleotide-binding</keyword>
<keyword evidence="4" id="KW-0479">Metal-binding</keyword>